<comment type="catalytic activity">
    <reaction evidence="5">
        <text>dTDP-beta-L-rhamnose + NADP(+) = dTDP-4-dehydro-beta-L-rhamnose + NADPH + H(+)</text>
        <dbReference type="Rhea" id="RHEA:21796"/>
        <dbReference type="ChEBI" id="CHEBI:15378"/>
        <dbReference type="ChEBI" id="CHEBI:57510"/>
        <dbReference type="ChEBI" id="CHEBI:57783"/>
        <dbReference type="ChEBI" id="CHEBI:58349"/>
        <dbReference type="ChEBI" id="CHEBI:62830"/>
        <dbReference type="EC" id="1.1.1.133"/>
    </reaction>
</comment>
<evidence type="ECO:0000256" key="6">
    <source>
        <dbReference type="RuleBase" id="RU364082"/>
    </source>
</evidence>
<dbReference type="InterPro" id="IPR036291">
    <property type="entry name" value="NAD(P)-bd_dom_sf"/>
</dbReference>
<dbReference type="GO" id="GO:0005829">
    <property type="term" value="C:cytosol"/>
    <property type="evidence" value="ECO:0007669"/>
    <property type="project" value="TreeGrafter"/>
</dbReference>
<organism evidence="8 9">
    <name type="scientific">Robiginitalea biformata (strain ATCC BAA-864 / DSM 15991 / KCTC 12146 / HTCC2501)</name>
    <dbReference type="NCBI Taxonomy" id="313596"/>
    <lineage>
        <taxon>Bacteria</taxon>
        <taxon>Pseudomonadati</taxon>
        <taxon>Bacteroidota</taxon>
        <taxon>Flavobacteriia</taxon>
        <taxon>Flavobacteriales</taxon>
        <taxon>Flavobacteriaceae</taxon>
        <taxon>Robiginitalea</taxon>
    </lineage>
</organism>
<evidence type="ECO:0000256" key="5">
    <source>
        <dbReference type="ARBA" id="ARBA00048200"/>
    </source>
</evidence>
<dbReference type="UniPathway" id="UPA00124"/>
<dbReference type="Gene3D" id="3.90.25.10">
    <property type="entry name" value="UDP-galactose 4-epimerase, domain 1"/>
    <property type="match status" value="1"/>
</dbReference>
<dbReference type="NCBIfam" id="TIGR01214">
    <property type="entry name" value="rmlD"/>
    <property type="match status" value="1"/>
</dbReference>
<comment type="function">
    <text evidence="6">Catalyzes the reduction of dTDP-6-deoxy-L-lyxo-4-hexulose to yield dTDP-L-rhamnose.</text>
</comment>
<dbReference type="Gene3D" id="3.40.50.720">
    <property type="entry name" value="NAD(P)-binding Rossmann-like Domain"/>
    <property type="match status" value="1"/>
</dbReference>
<dbReference type="GO" id="GO:0019305">
    <property type="term" value="P:dTDP-rhamnose biosynthetic process"/>
    <property type="evidence" value="ECO:0007669"/>
    <property type="project" value="UniProtKB-UniPathway"/>
</dbReference>
<dbReference type="RefSeq" id="WP_015753329.1">
    <property type="nucleotide sequence ID" value="NC_013222.1"/>
</dbReference>
<keyword evidence="9" id="KW-1185">Reference proteome</keyword>
<name>A4CI14_ROBBH</name>
<dbReference type="GO" id="GO:0008831">
    <property type="term" value="F:dTDP-4-dehydrorhamnose reductase activity"/>
    <property type="evidence" value="ECO:0007669"/>
    <property type="project" value="UniProtKB-EC"/>
</dbReference>
<dbReference type="OrthoDB" id="9803892at2"/>
<dbReference type="PANTHER" id="PTHR10491:SF4">
    <property type="entry name" value="METHIONINE ADENOSYLTRANSFERASE 2 SUBUNIT BETA"/>
    <property type="match status" value="1"/>
</dbReference>
<dbReference type="PANTHER" id="PTHR10491">
    <property type="entry name" value="DTDP-4-DEHYDRORHAMNOSE REDUCTASE"/>
    <property type="match status" value="1"/>
</dbReference>
<evidence type="ECO:0000256" key="3">
    <source>
        <dbReference type="ARBA" id="ARBA00012929"/>
    </source>
</evidence>
<dbReference type="Pfam" id="PF04321">
    <property type="entry name" value="RmlD_sub_bind"/>
    <property type="match status" value="1"/>
</dbReference>
<evidence type="ECO:0000256" key="1">
    <source>
        <dbReference type="ARBA" id="ARBA00004781"/>
    </source>
</evidence>
<dbReference type="AlphaFoldDB" id="A4CI14"/>
<gene>
    <name evidence="8" type="ordered locus">RB2501_06720</name>
</gene>
<comment type="similarity">
    <text evidence="2 6">Belongs to the dTDP-4-dehydrorhamnose reductase family.</text>
</comment>
<dbReference type="EMBL" id="CP001712">
    <property type="protein sequence ID" value="EAR16572.1"/>
    <property type="molecule type" value="Genomic_DNA"/>
</dbReference>
<keyword evidence="6" id="KW-0521">NADP</keyword>
<feature type="domain" description="RmlD-like substrate binding" evidence="7">
    <location>
        <begin position="4"/>
        <end position="256"/>
    </location>
</feature>
<dbReference type="SUPFAM" id="SSF51735">
    <property type="entry name" value="NAD(P)-binding Rossmann-fold domains"/>
    <property type="match status" value="1"/>
</dbReference>
<dbReference type="HOGENOM" id="CLU_045518_1_2_10"/>
<protein>
    <recommendedName>
        <fullName evidence="4 6">dTDP-4-dehydrorhamnose reductase</fullName>
        <ecNumber evidence="3 6">1.1.1.133</ecNumber>
    </recommendedName>
</protein>
<dbReference type="CDD" id="cd05254">
    <property type="entry name" value="dTDP_HR_like_SDR_e"/>
    <property type="match status" value="1"/>
</dbReference>
<dbReference type="KEGG" id="rbi:RB2501_06720"/>
<dbReference type="Proteomes" id="UP000009049">
    <property type="component" value="Chromosome"/>
</dbReference>
<dbReference type="EC" id="1.1.1.133" evidence="3 6"/>
<evidence type="ECO:0000256" key="2">
    <source>
        <dbReference type="ARBA" id="ARBA00010944"/>
    </source>
</evidence>
<sequence length="258" mass="29486">MTSVIVTGADGQLGKSIQARIGSYDEINGVFLSKESLDITRVEEIRKRFKEHAPEYCINTAAFTEVDEAEVAEDKAMEVNACGAENLARACAEFRVILIHLSTDYVFDGSKPHGYRPTDKPNPINAYGRSKWEGEKRIGKCLDRYFIIRTSWLYSEYPPNFFTTILNRLNKNENLEVTDQQRGCPTKAGNLAKYILELITSDDQDFGIRHFTDGEPMTWYEFALRIKNRYAPDSTSKIRRGNNYRSFAKRPECSILLP</sequence>
<evidence type="ECO:0000259" key="7">
    <source>
        <dbReference type="Pfam" id="PF04321"/>
    </source>
</evidence>
<dbReference type="eggNOG" id="COG1091">
    <property type="taxonomic scope" value="Bacteria"/>
</dbReference>
<evidence type="ECO:0000313" key="8">
    <source>
        <dbReference type="EMBL" id="EAR16572.1"/>
    </source>
</evidence>
<dbReference type="InterPro" id="IPR029903">
    <property type="entry name" value="RmlD-like-bd"/>
</dbReference>
<accession>A4CI14</accession>
<dbReference type="InterPro" id="IPR005913">
    <property type="entry name" value="dTDP_dehydrorham_reduct"/>
</dbReference>
<proteinExistence type="inferred from homology"/>
<dbReference type="STRING" id="313596.RB2501_06720"/>
<evidence type="ECO:0000256" key="4">
    <source>
        <dbReference type="ARBA" id="ARBA00017099"/>
    </source>
</evidence>
<comment type="pathway">
    <text evidence="1 6">Carbohydrate biosynthesis; dTDP-L-rhamnose biosynthesis.</text>
</comment>
<evidence type="ECO:0000313" key="9">
    <source>
        <dbReference type="Proteomes" id="UP000009049"/>
    </source>
</evidence>
<keyword evidence="6" id="KW-0560">Oxidoreductase</keyword>
<reference evidence="8 9" key="1">
    <citation type="journal article" date="2009" name="J. Bacteriol.">
        <title>Complete genome sequence of Robiginitalea biformata HTCC2501.</title>
        <authorList>
            <person name="Oh H.M."/>
            <person name="Giovannoni S.J."/>
            <person name="Lee K."/>
            <person name="Ferriera S."/>
            <person name="Johnson J."/>
            <person name="Cho J.C."/>
        </authorList>
    </citation>
    <scope>NUCLEOTIDE SEQUENCE [LARGE SCALE GENOMIC DNA]</scope>
    <source>
        <strain evidence="9">ATCC BAA-864 / HTCC2501 / KCTC 12146</strain>
    </source>
</reference>